<proteinExistence type="predicted"/>
<reference evidence="3" key="1">
    <citation type="submission" date="2025-08" db="UniProtKB">
        <authorList>
            <consortium name="RefSeq"/>
        </authorList>
    </citation>
    <scope>IDENTIFICATION</scope>
    <source>
        <tissue evidence="3">Whole larvae</tissue>
    </source>
</reference>
<evidence type="ECO:0000313" key="3">
    <source>
        <dbReference type="RefSeq" id="XP_052749851.1"/>
    </source>
</evidence>
<dbReference type="RefSeq" id="XP_052749851.1">
    <property type="nucleotide sequence ID" value="XM_052893891.1"/>
</dbReference>
<evidence type="ECO:0000256" key="1">
    <source>
        <dbReference type="SAM" id="SignalP"/>
    </source>
</evidence>
<keyword evidence="1" id="KW-0732">Signal</keyword>
<accession>A0ABM3MEK5</accession>
<feature type="signal peptide" evidence="1">
    <location>
        <begin position="1"/>
        <end position="18"/>
    </location>
</feature>
<protein>
    <submittedName>
        <fullName evidence="3">Uncharacterized protein LOC116412953</fullName>
    </submittedName>
</protein>
<name>A0ABM3MEK5_GALME</name>
<dbReference type="GeneID" id="116412953"/>
<evidence type="ECO:0000313" key="2">
    <source>
        <dbReference type="Proteomes" id="UP001652740"/>
    </source>
</evidence>
<keyword evidence="2" id="KW-1185">Reference proteome</keyword>
<gene>
    <name evidence="3" type="primary">LOC116412953</name>
</gene>
<dbReference type="Proteomes" id="UP001652740">
    <property type="component" value="Unplaced"/>
</dbReference>
<sequence>MNVQVLIFLHIVLIVVDAELSIFSKPVVNLYTNPMTTTTQKLPDIRQKQLIFPMKLGKFVITSKPHSNMQMYTPRSTMMTKMFQMKNIKSYIEKSVQTEFIPVTRLTLLKSMEFTVNPFIEQIPRQIVDRKLNVILKDQVKSEGPQDHIRDDNKIFEKSDVNNDDWDIATDVVDIFEEDLSETDSQINEESTHEKLNTELPIQGLGKGTYWSNVHVPSDTSNEIIDNSEFIFIKDLGKITNKDQLLDNVTK</sequence>
<organism evidence="2 3">
    <name type="scientific">Galleria mellonella</name>
    <name type="common">Greater wax moth</name>
    <dbReference type="NCBI Taxonomy" id="7137"/>
    <lineage>
        <taxon>Eukaryota</taxon>
        <taxon>Metazoa</taxon>
        <taxon>Ecdysozoa</taxon>
        <taxon>Arthropoda</taxon>
        <taxon>Hexapoda</taxon>
        <taxon>Insecta</taxon>
        <taxon>Pterygota</taxon>
        <taxon>Neoptera</taxon>
        <taxon>Endopterygota</taxon>
        <taxon>Lepidoptera</taxon>
        <taxon>Glossata</taxon>
        <taxon>Ditrysia</taxon>
        <taxon>Pyraloidea</taxon>
        <taxon>Pyralidae</taxon>
        <taxon>Galleriinae</taxon>
        <taxon>Galleria</taxon>
    </lineage>
</organism>
<feature type="chain" id="PRO_5045940419" evidence="1">
    <location>
        <begin position="19"/>
        <end position="251"/>
    </location>
</feature>